<gene>
    <name evidence="1" type="ORF">Tco_1032838</name>
</gene>
<comment type="caution">
    <text evidence="1">The sequence shown here is derived from an EMBL/GenBank/DDBJ whole genome shotgun (WGS) entry which is preliminary data.</text>
</comment>
<accession>A0ABQ5GFA1</accession>
<protein>
    <submittedName>
        <fullName evidence="1">Uncharacterized protein</fullName>
    </submittedName>
</protein>
<sequence>MEESQIKLLENKATNEKMEYLLKEMKKITTSGTQEEGQSSTPIADKINVLEKQIVEGKLVLVDDDGHTKGIVDSGNRIITVYPYIITFNDVRDDYLDTILANIDVSDQPPLDISDIPPFMCSMGKSPRNKKQPSRNYKMSYDGERPSVTINRILTREELSREELEKDLWERIMIVCEKRPIIEALKYSDKRNKLLDSVLLDKFKLDGDLEIEE</sequence>
<organism evidence="1 2">
    <name type="scientific">Tanacetum coccineum</name>
    <dbReference type="NCBI Taxonomy" id="301880"/>
    <lineage>
        <taxon>Eukaryota</taxon>
        <taxon>Viridiplantae</taxon>
        <taxon>Streptophyta</taxon>
        <taxon>Embryophyta</taxon>
        <taxon>Tracheophyta</taxon>
        <taxon>Spermatophyta</taxon>
        <taxon>Magnoliopsida</taxon>
        <taxon>eudicotyledons</taxon>
        <taxon>Gunneridae</taxon>
        <taxon>Pentapetalae</taxon>
        <taxon>asterids</taxon>
        <taxon>campanulids</taxon>
        <taxon>Asterales</taxon>
        <taxon>Asteraceae</taxon>
        <taxon>Asteroideae</taxon>
        <taxon>Anthemideae</taxon>
        <taxon>Anthemidinae</taxon>
        <taxon>Tanacetum</taxon>
    </lineage>
</organism>
<evidence type="ECO:0000313" key="2">
    <source>
        <dbReference type="Proteomes" id="UP001151760"/>
    </source>
</evidence>
<keyword evidence="2" id="KW-1185">Reference proteome</keyword>
<evidence type="ECO:0000313" key="1">
    <source>
        <dbReference type="EMBL" id="GJT73552.1"/>
    </source>
</evidence>
<reference evidence="1" key="2">
    <citation type="submission" date="2022-01" db="EMBL/GenBank/DDBJ databases">
        <authorList>
            <person name="Yamashiro T."/>
            <person name="Shiraishi A."/>
            <person name="Satake H."/>
            <person name="Nakayama K."/>
        </authorList>
    </citation>
    <scope>NUCLEOTIDE SEQUENCE</scope>
</reference>
<reference evidence="1" key="1">
    <citation type="journal article" date="2022" name="Int. J. Mol. Sci.">
        <title>Draft Genome of Tanacetum Coccineum: Genomic Comparison of Closely Related Tanacetum-Family Plants.</title>
        <authorList>
            <person name="Yamashiro T."/>
            <person name="Shiraishi A."/>
            <person name="Nakayama K."/>
            <person name="Satake H."/>
        </authorList>
    </citation>
    <scope>NUCLEOTIDE SEQUENCE</scope>
</reference>
<dbReference type="EMBL" id="BQNB010018362">
    <property type="protein sequence ID" value="GJT73552.1"/>
    <property type="molecule type" value="Genomic_DNA"/>
</dbReference>
<dbReference type="Proteomes" id="UP001151760">
    <property type="component" value="Unassembled WGS sequence"/>
</dbReference>
<proteinExistence type="predicted"/>
<name>A0ABQ5GFA1_9ASTR</name>